<dbReference type="STRING" id="1003.SAMN04488541_103635"/>
<dbReference type="Pfam" id="PF14607">
    <property type="entry name" value="GxDLY"/>
    <property type="match status" value="1"/>
</dbReference>
<dbReference type="GO" id="GO:0016788">
    <property type="term" value="F:hydrolase activity, acting on ester bonds"/>
    <property type="evidence" value="ECO:0007669"/>
    <property type="project" value="UniProtKB-ARBA"/>
</dbReference>
<evidence type="ECO:0000313" key="4">
    <source>
        <dbReference type="Proteomes" id="UP000199513"/>
    </source>
</evidence>
<dbReference type="AlphaFoldDB" id="A0A1I2ITU5"/>
<dbReference type="OrthoDB" id="5624617at2"/>
<dbReference type="Proteomes" id="UP000199513">
    <property type="component" value="Unassembled WGS sequence"/>
</dbReference>
<feature type="domain" description="SGNH hydrolase-type esterase N-terminal" evidence="2">
    <location>
        <begin position="23"/>
        <end position="163"/>
    </location>
</feature>
<dbReference type="RefSeq" id="WP_091548752.1">
    <property type="nucleotide sequence ID" value="NZ_FONY01000036.1"/>
</dbReference>
<dbReference type="Pfam" id="PF14606">
    <property type="entry name" value="Lipase_GDSL_3"/>
    <property type="match status" value="1"/>
</dbReference>
<evidence type="ECO:0000259" key="1">
    <source>
        <dbReference type="Pfam" id="PF14606"/>
    </source>
</evidence>
<dbReference type="EMBL" id="FONY01000036">
    <property type="protein sequence ID" value="SFF45689.1"/>
    <property type="molecule type" value="Genomic_DNA"/>
</dbReference>
<dbReference type="SUPFAM" id="SSF52266">
    <property type="entry name" value="SGNH hydrolase"/>
    <property type="match status" value="1"/>
</dbReference>
<dbReference type="InterPro" id="IPR032740">
    <property type="entry name" value="GxDLY"/>
</dbReference>
<protein>
    <submittedName>
        <fullName evidence="3">N-terminus of Esterase_SGNH_hydro-type</fullName>
    </submittedName>
</protein>
<dbReference type="Gene3D" id="2.60.120.260">
    <property type="entry name" value="Galactose-binding domain-like"/>
    <property type="match status" value="1"/>
</dbReference>
<evidence type="ECO:0000259" key="2">
    <source>
        <dbReference type="Pfam" id="PF14607"/>
    </source>
</evidence>
<dbReference type="InterPro" id="IPR013830">
    <property type="entry name" value="SGNH_hydro"/>
</dbReference>
<accession>A0A1I2ITU5</accession>
<dbReference type="Gene3D" id="3.40.50.1110">
    <property type="entry name" value="SGNH hydrolase"/>
    <property type="match status" value="1"/>
</dbReference>
<name>A0A1I2ITU5_9BACT</name>
<keyword evidence="4" id="KW-1185">Reference proteome</keyword>
<reference evidence="3 4" key="1">
    <citation type="submission" date="2016-10" db="EMBL/GenBank/DDBJ databases">
        <authorList>
            <person name="de Groot N.N."/>
        </authorList>
    </citation>
    <scope>NUCLEOTIDE SEQUENCE [LARGE SCALE GENOMIC DNA]</scope>
    <source>
        <strain>GEY</strain>
        <strain evidence="4">DSM 9560</strain>
    </source>
</reference>
<feature type="domain" description="SGNH hydrolase-type esterase" evidence="1">
    <location>
        <begin position="178"/>
        <end position="345"/>
    </location>
</feature>
<dbReference type="InterPro" id="IPR036514">
    <property type="entry name" value="SGNH_hydro_sf"/>
</dbReference>
<proteinExistence type="predicted"/>
<gene>
    <name evidence="3" type="ORF">SAMN04488541_103635</name>
</gene>
<organism evidence="3 4">
    <name type="scientific">Thermoflexibacter ruber</name>
    <dbReference type="NCBI Taxonomy" id="1003"/>
    <lineage>
        <taxon>Bacteria</taxon>
        <taxon>Pseudomonadati</taxon>
        <taxon>Bacteroidota</taxon>
        <taxon>Cytophagia</taxon>
        <taxon>Cytophagales</taxon>
        <taxon>Thermoflexibacteraceae</taxon>
        <taxon>Thermoflexibacter</taxon>
    </lineage>
</organism>
<evidence type="ECO:0000313" key="3">
    <source>
        <dbReference type="EMBL" id="SFF45689.1"/>
    </source>
</evidence>
<sequence length="354" mass="40020">MRKYTFFLLLCFYLEALGQDTLWVNANTLEIEGKGFSNTENDYDRLPATAKGLVRDPVWELGQHSAGILVRFYTNALQFYIRWELTSTMLAMPHMPATGVSGVDVYVLNNKKEYLFLGTGIPKNVKNLAVFNTNTQQNHLSSYLLYLPLYNGTKLLEIGVPMGYVIQKDTIFHAVVHKPILFYGTSILQGACASRAGMAYPSILGRKLGVHIINLGFSGNAKLEPEMQELISEVEAAVYVIDCHHNTTKDETQTRTEPAIRKIRAKRPYAPIVLIEGSNPKRDFPTEEGLITQEIVKKLKKEGFKNLYYIKGNGLLGQDTEATVDLVHHSDLGMQRQAEFLYPIFKKILRKIKQ</sequence>